<dbReference type="STRING" id="660521.SAMN04487949_3500"/>
<accession>A0A1G9Z2W1</accession>
<organism evidence="1 2">
    <name type="scientific">Halogranum gelatinilyticum</name>
    <dbReference type="NCBI Taxonomy" id="660521"/>
    <lineage>
        <taxon>Archaea</taxon>
        <taxon>Methanobacteriati</taxon>
        <taxon>Methanobacteriota</taxon>
        <taxon>Stenosarchaea group</taxon>
        <taxon>Halobacteria</taxon>
        <taxon>Halobacteriales</taxon>
        <taxon>Haloferacaceae</taxon>
    </lineage>
</organism>
<name>A0A1G9Z2W1_9EURY</name>
<reference evidence="2" key="1">
    <citation type="submission" date="2016-10" db="EMBL/GenBank/DDBJ databases">
        <authorList>
            <person name="Varghese N."/>
            <person name="Submissions S."/>
        </authorList>
    </citation>
    <scope>NUCLEOTIDE SEQUENCE [LARGE SCALE GENOMIC DNA]</scope>
    <source>
        <strain evidence="2">CGMCC 1.10119</strain>
    </source>
</reference>
<evidence type="ECO:0000313" key="1">
    <source>
        <dbReference type="EMBL" id="SDN15053.1"/>
    </source>
</evidence>
<dbReference type="OrthoDB" id="314944at2157"/>
<dbReference type="EMBL" id="FNHL01000006">
    <property type="protein sequence ID" value="SDN15053.1"/>
    <property type="molecule type" value="Genomic_DNA"/>
</dbReference>
<sequence>MSQLSELNVYFHRLAPGSPSDETLFKFYDEGYIICHYDDTASFSADDYENGAADLEDMVDFAESGGVCLIQLDADNDYYDRGRKLGVVTPETEPFIIGVGEGGTRTEEFTDPEEAKNHLEGDEEVTKIYKGVELQTEMRDLTSREYLLSAYEPPSTTFCRWRVVEDQIKALLSGEQLPIDEPTSYSPDQTERLCEEYLREEYEYYPLIQPGGSSGINQSFDLIGGIGDDSVFGEVKNMKGTSQSALDDLEDEANGQTRAFYFSRNPVDDTRKGVEIVLLEDVLETLSGIDRTHRMMERMTAW</sequence>
<gene>
    <name evidence="1" type="ORF">SAMN04487949_3500</name>
</gene>
<proteinExistence type="predicted"/>
<dbReference type="RefSeq" id="WP_089699561.1">
    <property type="nucleotide sequence ID" value="NZ_FNHL01000006.1"/>
</dbReference>
<dbReference type="AlphaFoldDB" id="A0A1G9Z2W1"/>
<evidence type="ECO:0000313" key="2">
    <source>
        <dbReference type="Proteomes" id="UP000199451"/>
    </source>
</evidence>
<keyword evidence="2" id="KW-1185">Reference proteome</keyword>
<dbReference type="Proteomes" id="UP000199451">
    <property type="component" value="Unassembled WGS sequence"/>
</dbReference>
<protein>
    <submittedName>
        <fullName evidence="1">Uncharacterized protein</fullName>
    </submittedName>
</protein>